<name>A0A1V4SLD7_RUMHU</name>
<proteinExistence type="predicted"/>
<evidence type="ECO:0000313" key="2">
    <source>
        <dbReference type="Proteomes" id="UP000191554"/>
    </source>
</evidence>
<protein>
    <submittedName>
        <fullName evidence="1">Uncharacterized protein</fullName>
    </submittedName>
</protein>
<keyword evidence="2" id="KW-1185">Reference proteome</keyword>
<dbReference type="EMBL" id="MZGX01000010">
    <property type="protein sequence ID" value="OPX44306.1"/>
    <property type="molecule type" value="Genomic_DNA"/>
</dbReference>
<reference evidence="1 2" key="1">
    <citation type="submission" date="2017-03" db="EMBL/GenBank/DDBJ databases">
        <title>Genome sequence of Clostridium hungatei DSM 14427.</title>
        <authorList>
            <person name="Poehlein A."/>
            <person name="Daniel R."/>
        </authorList>
    </citation>
    <scope>NUCLEOTIDE SEQUENCE [LARGE SCALE GENOMIC DNA]</scope>
    <source>
        <strain evidence="1 2">DSM 14427</strain>
    </source>
</reference>
<sequence length="129" mass="14109">MEQKVKIIESNSASGGIIGNLPAVVFQMSPVVTFQAFVSGTTVLVQMNNTLYKTNEQRNLTPSQPTASVPFRLYVGNGWMQLNDGVIDLELKLENNRPKEVWVTACFDTCNSSTGYTFGTLGGTFLLPL</sequence>
<dbReference type="AlphaFoldDB" id="A0A1V4SLD7"/>
<dbReference type="STRING" id="48256.CLHUN_18610"/>
<accession>A0A1V4SLD7</accession>
<dbReference type="Proteomes" id="UP000191554">
    <property type="component" value="Unassembled WGS sequence"/>
</dbReference>
<evidence type="ECO:0000313" key="1">
    <source>
        <dbReference type="EMBL" id="OPX44306.1"/>
    </source>
</evidence>
<dbReference type="RefSeq" id="WP_080064299.1">
    <property type="nucleotide sequence ID" value="NZ_MZGX01000010.1"/>
</dbReference>
<gene>
    <name evidence="1" type="ORF">CLHUN_18610</name>
</gene>
<comment type="caution">
    <text evidence="1">The sequence shown here is derived from an EMBL/GenBank/DDBJ whole genome shotgun (WGS) entry which is preliminary data.</text>
</comment>
<organism evidence="1 2">
    <name type="scientific">Ruminiclostridium hungatei</name>
    <name type="common">Clostridium hungatei</name>
    <dbReference type="NCBI Taxonomy" id="48256"/>
    <lineage>
        <taxon>Bacteria</taxon>
        <taxon>Bacillati</taxon>
        <taxon>Bacillota</taxon>
        <taxon>Clostridia</taxon>
        <taxon>Eubacteriales</taxon>
        <taxon>Oscillospiraceae</taxon>
        <taxon>Ruminiclostridium</taxon>
    </lineage>
</organism>